<gene>
    <name evidence="3" type="ORF">B9T62_00650</name>
</gene>
<keyword evidence="1" id="KW-0378">Hydrolase</keyword>
<dbReference type="InterPro" id="IPR034122">
    <property type="entry name" value="Retropepsin-like_bacterial"/>
</dbReference>
<dbReference type="KEGG" id="pdh:B9T62_00650"/>
<name>A0A2Z2KC42_9BACL</name>
<dbReference type="Pfam" id="PF13650">
    <property type="entry name" value="Asp_protease_2"/>
    <property type="match status" value="1"/>
</dbReference>
<protein>
    <recommendedName>
        <fullName evidence="2">Peptidase A2 domain-containing protein</fullName>
    </recommendedName>
</protein>
<reference evidence="3 4" key="1">
    <citation type="submission" date="2017-06" db="EMBL/GenBank/DDBJ databases">
        <title>Complete genome sequence of Paenibacillus donghaensis KCTC 13049T isolated from East Sea sediment, South Korea.</title>
        <authorList>
            <person name="Jung B.K."/>
            <person name="Hong S.-J."/>
            <person name="Shin J.-H."/>
        </authorList>
    </citation>
    <scope>NUCLEOTIDE SEQUENCE [LARGE SCALE GENOMIC DNA]</scope>
    <source>
        <strain evidence="3 4">KCTC 13049</strain>
    </source>
</reference>
<feature type="domain" description="Peptidase A2" evidence="2">
    <location>
        <begin position="26"/>
        <end position="65"/>
    </location>
</feature>
<evidence type="ECO:0000259" key="2">
    <source>
        <dbReference type="PROSITE" id="PS50175"/>
    </source>
</evidence>
<dbReference type="SUPFAM" id="SSF50630">
    <property type="entry name" value="Acid proteases"/>
    <property type="match status" value="1"/>
</dbReference>
<dbReference type="PROSITE" id="PS50175">
    <property type="entry name" value="ASP_PROT_RETROV"/>
    <property type="match status" value="1"/>
</dbReference>
<evidence type="ECO:0000256" key="1">
    <source>
        <dbReference type="ARBA" id="ARBA00022801"/>
    </source>
</evidence>
<dbReference type="CDD" id="cd05483">
    <property type="entry name" value="retropepsin_like_bacteria"/>
    <property type="match status" value="1"/>
</dbReference>
<dbReference type="Proteomes" id="UP000249890">
    <property type="component" value="Chromosome"/>
</dbReference>
<keyword evidence="4" id="KW-1185">Reference proteome</keyword>
<dbReference type="InterPro" id="IPR001995">
    <property type="entry name" value="Peptidase_A2_cat"/>
</dbReference>
<evidence type="ECO:0000313" key="3">
    <source>
        <dbReference type="EMBL" id="ASA19489.1"/>
    </source>
</evidence>
<dbReference type="OrthoDB" id="2735601at2"/>
<dbReference type="Gene3D" id="2.40.70.10">
    <property type="entry name" value="Acid Proteases"/>
    <property type="match status" value="1"/>
</dbReference>
<dbReference type="EMBL" id="CP021780">
    <property type="protein sequence ID" value="ASA19489.1"/>
    <property type="molecule type" value="Genomic_DNA"/>
</dbReference>
<dbReference type="GO" id="GO:0004190">
    <property type="term" value="F:aspartic-type endopeptidase activity"/>
    <property type="evidence" value="ECO:0007669"/>
    <property type="project" value="InterPro"/>
</dbReference>
<evidence type="ECO:0000313" key="4">
    <source>
        <dbReference type="Proteomes" id="UP000249890"/>
    </source>
</evidence>
<sequence length="128" mass="14105">MNITEKYGLPFVSMRVVFRGRELQLEKVLLDTGSASTLLNADVVQAIGMVPEENDTVDMIRGVGGVEYVYTKCLDSIIVGESMLKEFQVEIGNMDYGMDIDAILGFNFLKQAKTVIDVKAMELKTGAC</sequence>
<dbReference type="GO" id="GO:0006508">
    <property type="term" value="P:proteolysis"/>
    <property type="evidence" value="ECO:0007669"/>
    <property type="project" value="InterPro"/>
</dbReference>
<proteinExistence type="predicted"/>
<dbReference type="AlphaFoldDB" id="A0A2Z2KC42"/>
<accession>A0A2Z2KC42</accession>
<dbReference type="RefSeq" id="WP_087913513.1">
    <property type="nucleotide sequence ID" value="NZ_CP021780.1"/>
</dbReference>
<organism evidence="3 4">
    <name type="scientific">Paenibacillus donghaensis</name>
    <dbReference type="NCBI Taxonomy" id="414771"/>
    <lineage>
        <taxon>Bacteria</taxon>
        <taxon>Bacillati</taxon>
        <taxon>Bacillota</taxon>
        <taxon>Bacilli</taxon>
        <taxon>Bacillales</taxon>
        <taxon>Paenibacillaceae</taxon>
        <taxon>Paenibacillus</taxon>
    </lineage>
</organism>
<dbReference type="InterPro" id="IPR021109">
    <property type="entry name" value="Peptidase_aspartic_dom_sf"/>
</dbReference>